<gene>
    <name evidence="1" type="ORF">ERUC_LOCUS44176</name>
</gene>
<evidence type="ECO:0000313" key="2">
    <source>
        <dbReference type="Proteomes" id="UP001642260"/>
    </source>
</evidence>
<dbReference type="Proteomes" id="UP001642260">
    <property type="component" value="Unassembled WGS sequence"/>
</dbReference>
<reference evidence="1 2" key="1">
    <citation type="submission" date="2022-03" db="EMBL/GenBank/DDBJ databases">
        <authorList>
            <person name="Macdonald S."/>
            <person name="Ahmed S."/>
            <person name="Newling K."/>
        </authorList>
    </citation>
    <scope>NUCLEOTIDE SEQUENCE [LARGE SCALE GENOMIC DNA]</scope>
</reference>
<evidence type="ECO:0000313" key="1">
    <source>
        <dbReference type="EMBL" id="CAH8391693.1"/>
    </source>
</evidence>
<comment type="caution">
    <text evidence="1">The sequence shown here is derived from an EMBL/GenBank/DDBJ whole genome shotgun (WGS) entry which is preliminary data.</text>
</comment>
<organism evidence="1 2">
    <name type="scientific">Eruca vesicaria subsp. sativa</name>
    <name type="common">Garden rocket</name>
    <name type="synonym">Eruca sativa</name>
    <dbReference type="NCBI Taxonomy" id="29727"/>
    <lineage>
        <taxon>Eukaryota</taxon>
        <taxon>Viridiplantae</taxon>
        <taxon>Streptophyta</taxon>
        <taxon>Embryophyta</taxon>
        <taxon>Tracheophyta</taxon>
        <taxon>Spermatophyta</taxon>
        <taxon>Magnoliopsida</taxon>
        <taxon>eudicotyledons</taxon>
        <taxon>Gunneridae</taxon>
        <taxon>Pentapetalae</taxon>
        <taxon>rosids</taxon>
        <taxon>malvids</taxon>
        <taxon>Brassicales</taxon>
        <taxon>Brassicaceae</taxon>
        <taxon>Brassiceae</taxon>
        <taxon>Eruca</taxon>
    </lineage>
</organism>
<proteinExistence type="predicted"/>
<dbReference type="AlphaFoldDB" id="A0ABC8M669"/>
<dbReference type="EMBL" id="CAKOAT010957376">
    <property type="protein sequence ID" value="CAH8391693.1"/>
    <property type="molecule type" value="Genomic_DNA"/>
</dbReference>
<sequence length="78" mass="9276">MTAYRREFIGKGRYAIWFWMVDIFWGWQKKNDKPIDRVIASGIQRYTSLRNSGLKNMIHQECYDGTENAVVLKVNRFG</sequence>
<accession>A0ABC8M669</accession>
<keyword evidence="2" id="KW-1185">Reference proteome</keyword>
<protein>
    <submittedName>
        <fullName evidence="1">Uncharacterized protein</fullName>
    </submittedName>
</protein>
<name>A0ABC8M669_ERUVS</name>